<protein>
    <recommendedName>
        <fullName evidence="4">ABC transporter permease</fullName>
    </recommendedName>
</protein>
<keyword evidence="1" id="KW-0812">Transmembrane</keyword>
<evidence type="ECO:0008006" key="4">
    <source>
        <dbReference type="Google" id="ProtNLM"/>
    </source>
</evidence>
<dbReference type="PANTHER" id="PTHR36832">
    <property type="entry name" value="SLR1174 PROTEIN-RELATED"/>
    <property type="match status" value="1"/>
</dbReference>
<dbReference type="Pfam" id="PF06182">
    <property type="entry name" value="ABC2_membrane_6"/>
    <property type="match status" value="1"/>
</dbReference>
<sequence>MRGGRTARQIPLHPARGRWHSAKFAPGRTGPLVVYALITRQAFRRYLTYRGALLGGVLANTVFGVIKAFIMTAVWKQRPSIGGYGLADALTYVFLAQAMIGPMSLLTNGLDIPARIRSGDIGTDLFRPVDFQAYWLANDLGRAAFGLLGRSVVPFIVGALMFHLHVPADPRVWAAFLVAVFLGTIVSFALRYLAAMSAFWLLDEKGVTGLANVLTSFLGGMIVPLVLFPAWLGHLARMLPWASLVQLPADVFLGKRTGAAIGGAYLFEIGWAVALLLAGRLITRRARHRVVVQGG</sequence>
<feature type="transmembrane region" description="Helical" evidence="1">
    <location>
        <begin position="81"/>
        <end position="100"/>
    </location>
</feature>
<feature type="transmembrane region" description="Helical" evidence="1">
    <location>
        <begin position="147"/>
        <end position="166"/>
    </location>
</feature>
<feature type="transmembrane region" description="Helical" evidence="1">
    <location>
        <begin position="206"/>
        <end position="232"/>
    </location>
</feature>
<evidence type="ECO:0000256" key="1">
    <source>
        <dbReference type="SAM" id="Phobius"/>
    </source>
</evidence>
<dbReference type="AlphaFoldDB" id="C7PVR3"/>
<dbReference type="STRING" id="479433.Caci_2387"/>
<evidence type="ECO:0000313" key="3">
    <source>
        <dbReference type="Proteomes" id="UP000000851"/>
    </source>
</evidence>
<gene>
    <name evidence="2" type="ordered locus">Caci_2387</name>
</gene>
<dbReference type="HOGENOM" id="CLU_084465_0_1_11"/>
<dbReference type="PANTHER" id="PTHR36832:SF2">
    <property type="entry name" value="INTEGRAL MEMBRANE PROTEIN"/>
    <property type="match status" value="1"/>
</dbReference>
<feature type="transmembrane region" description="Helical" evidence="1">
    <location>
        <begin position="172"/>
        <end position="194"/>
    </location>
</feature>
<dbReference type="InterPro" id="IPR010390">
    <property type="entry name" value="ABC-2_transporter-like"/>
</dbReference>
<feature type="transmembrane region" description="Helical" evidence="1">
    <location>
        <begin position="52"/>
        <end position="75"/>
    </location>
</feature>
<organism evidence="2 3">
    <name type="scientific">Catenulispora acidiphila (strain DSM 44928 / JCM 14897 / NBRC 102108 / NRRL B-24433 / ID139908)</name>
    <dbReference type="NCBI Taxonomy" id="479433"/>
    <lineage>
        <taxon>Bacteria</taxon>
        <taxon>Bacillati</taxon>
        <taxon>Actinomycetota</taxon>
        <taxon>Actinomycetes</taxon>
        <taxon>Catenulisporales</taxon>
        <taxon>Catenulisporaceae</taxon>
        <taxon>Catenulispora</taxon>
    </lineage>
</organism>
<evidence type="ECO:0000313" key="2">
    <source>
        <dbReference type="EMBL" id="ACU71305.1"/>
    </source>
</evidence>
<keyword evidence="1" id="KW-0472">Membrane</keyword>
<accession>C7PVR3</accession>
<keyword evidence="3" id="KW-1185">Reference proteome</keyword>
<dbReference type="eggNOG" id="COG4587">
    <property type="taxonomic scope" value="Bacteria"/>
</dbReference>
<dbReference type="InParanoid" id="C7PVR3"/>
<dbReference type="EMBL" id="CP001700">
    <property type="protein sequence ID" value="ACU71305.1"/>
    <property type="molecule type" value="Genomic_DNA"/>
</dbReference>
<feature type="transmembrane region" description="Helical" evidence="1">
    <location>
        <begin position="259"/>
        <end position="279"/>
    </location>
</feature>
<name>C7PVR3_CATAD</name>
<keyword evidence="1" id="KW-1133">Transmembrane helix</keyword>
<dbReference type="KEGG" id="cai:Caci_2387"/>
<dbReference type="Proteomes" id="UP000000851">
    <property type="component" value="Chromosome"/>
</dbReference>
<reference evidence="2 3" key="1">
    <citation type="journal article" date="2009" name="Stand. Genomic Sci.">
        <title>Complete genome sequence of Catenulispora acidiphila type strain (ID 139908).</title>
        <authorList>
            <person name="Copeland A."/>
            <person name="Lapidus A."/>
            <person name="Glavina Del Rio T."/>
            <person name="Nolan M."/>
            <person name="Lucas S."/>
            <person name="Chen F."/>
            <person name="Tice H."/>
            <person name="Cheng J.F."/>
            <person name="Bruce D."/>
            <person name="Goodwin L."/>
            <person name="Pitluck S."/>
            <person name="Mikhailova N."/>
            <person name="Pati A."/>
            <person name="Ivanova N."/>
            <person name="Mavromatis K."/>
            <person name="Chen A."/>
            <person name="Palaniappan K."/>
            <person name="Chain P."/>
            <person name="Land M."/>
            <person name="Hauser L."/>
            <person name="Chang Y.J."/>
            <person name="Jeffries C.D."/>
            <person name="Chertkov O."/>
            <person name="Brettin T."/>
            <person name="Detter J.C."/>
            <person name="Han C."/>
            <person name="Ali Z."/>
            <person name="Tindall B.J."/>
            <person name="Goker M."/>
            <person name="Bristow J."/>
            <person name="Eisen J.A."/>
            <person name="Markowitz V."/>
            <person name="Hugenholtz P."/>
            <person name="Kyrpides N.C."/>
            <person name="Klenk H.P."/>
        </authorList>
    </citation>
    <scope>NUCLEOTIDE SEQUENCE [LARGE SCALE GENOMIC DNA]</scope>
    <source>
        <strain evidence="3">DSM 44928 / JCM 14897 / NBRC 102108 / NRRL B-24433 / ID139908</strain>
    </source>
</reference>
<proteinExistence type="predicted"/>